<protein>
    <submittedName>
        <fullName evidence="1">Uncharacterized protein</fullName>
    </submittedName>
</protein>
<organism evidence="1 2">
    <name type="scientific">Ochrobactrum soli</name>
    <dbReference type="NCBI Taxonomy" id="2448455"/>
    <lineage>
        <taxon>Bacteria</taxon>
        <taxon>Pseudomonadati</taxon>
        <taxon>Pseudomonadota</taxon>
        <taxon>Alphaproteobacteria</taxon>
        <taxon>Hyphomicrobiales</taxon>
        <taxon>Brucellaceae</taxon>
        <taxon>Brucella/Ochrobactrum group</taxon>
        <taxon>Ochrobactrum</taxon>
    </lineage>
</organism>
<evidence type="ECO:0000313" key="2">
    <source>
        <dbReference type="Proteomes" id="UP000246073"/>
    </source>
</evidence>
<gene>
    <name evidence="1" type="ORF">OHAE_5133</name>
</gene>
<name>A0A2P9HEK0_9HYPH</name>
<evidence type="ECO:0000313" key="1">
    <source>
        <dbReference type="EMBL" id="SPL62526.1"/>
    </source>
</evidence>
<dbReference type="Proteomes" id="UP000246073">
    <property type="component" value="Unassembled WGS sequence"/>
</dbReference>
<reference evidence="2" key="1">
    <citation type="submission" date="2017-12" db="EMBL/GenBank/DDBJ databases">
        <authorList>
            <person name="Diaz M."/>
        </authorList>
    </citation>
    <scope>NUCLEOTIDE SEQUENCE [LARGE SCALE GENOMIC DNA]</scope>
    <source>
        <strain evidence="2">FI11154</strain>
    </source>
</reference>
<dbReference type="EMBL" id="OOFM01000003">
    <property type="protein sequence ID" value="SPL62526.1"/>
    <property type="molecule type" value="Genomic_DNA"/>
</dbReference>
<sequence>MLPCDGFSNPQIADFISFFLIHVPPQSISVLVDLHQSLSEPSLHGKV</sequence>
<accession>A0A2P9HEK0</accession>
<dbReference type="AlphaFoldDB" id="A0A2P9HEK0"/>
<proteinExistence type="predicted"/>